<evidence type="ECO:0000313" key="5">
    <source>
        <dbReference type="EMBL" id="MBD8527414.1"/>
    </source>
</evidence>
<keyword evidence="1" id="KW-0813">Transport</keyword>
<evidence type="ECO:0000313" key="6">
    <source>
        <dbReference type="Proteomes" id="UP000613768"/>
    </source>
</evidence>
<dbReference type="EMBL" id="JACYTR010000051">
    <property type="protein sequence ID" value="MBD8527414.1"/>
    <property type="molecule type" value="Genomic_DNA"/>
</dbReference>
<dbReference type="GO" id="GO:0005524">
    <property type="term" value="F:ATP binding"/>
    <property type="evidence" value="ECO:0007669"/>
    <property type="project" value="UniProtKB-KW"/>
</dbReference>
<dbReference type="CDD" id="cd03230">
    <property type="entry name" value="ABC_DR_subfamily_A"/>
    <property type="match status" value="1"/>
</dbReference>
<dbReference type="Gene3D" id="3.40.50.300">
    <property type="entry name" value="P-loop containing nucleotide triphosphate hydrolases"/>
    <property type="match status" value="1"/>
</dbReference>
<dbReference type="GO" id="GO:0016887">
    <property type="term" value="F:ATP hydrolysis activity"/>
    <property type="evidence" value="ECO:0007669"/>
    <property type="project" value="InterPro"/>
</dbReference>
<dbReference type="AlphaFoldDB" id="A0AAW3ZS74"/>
<evidence type="ECO:0000256" key="2">
    <source>
        <dbReference type="ARBA" id="ARBA00022741"/>
    </source>
</evidence>
<keyword evidence="2" id="KW-0547">Nucleotide-binding</keyword>
<keyword evidence="3 5" id="KW-0067">ATP-binding</keyword>
<dbReference type="InterPro" id="IPR027417">
    <property type="entry name" value="P-loop_NTPase"/>
</dbReference>
<dbReference type="InterPro" id="IPR003593">
    <property type="entry name" value="AAA+_ATPase"/>
</dbReference>
<protein>
    <submittedName>
        <fullName evidence="5">ABC transporter ATP-binding protein</fullName>
    </submittedName>
</protein>
<dbReference type="Pfam" id="PF00005">
    <property type="entry name" value="ABC_tran"/>
    <property type="match status" value="1"/>
</dbReference>
<dbReference type="PROSITE" id="PS50893">
    <property type="entry name" value="ABC_TRANSPORTER_2"/>
    <property type="match status" value="1"/>
</dbReference>
<dbReference type="RefSeq" id="WP_192030835.1">
    <property type="nucleotide sequence ID" value="NZ_JACYTR010000051.1"/>
</dbReference>
<dbReference type="SUPFAM" id="SSF52540">
    <property type="entry name" value="P-loop containing nucleoside triphosphate hydrolases"/>
    <property type="match status" value="1"/>
</dbReference>
<proteinExistence type="predicted"/>
<dbReference type="InterPro" id="IPR050763">
    <property type="entry name" value="ABC_transporter_ATP-binding"/>
</dbReference>
<dbReference type="InterPro" id="IPR003439">
    <property type="entry name" value="ABC_transporter-like_ATP-bd"/>
</dbReference>
<dbReference type="PANTHER" id="PTHR42711:SF17">
    <property type="entry name" value="ABC TRANSPORTER ATP-BINDING PROTEIN"/>
    <property type="match status" value="1"/>
</dbReference>
<dbReference type="SMART" id="SM00382">
    <property type="entry name" value="AAA"/>
    <property type="match status" value="1"/>
</dbReference>
<name>A0AAW3ZS74_9GAMM</name>
<evidence type="ECO:0000256" key="3">
    <source>
        <dbReference type="ARBA" id="ARBA00022840"/>
    </source>
</evidence>
<reference evidence="5 6" key="1">
    <citation type="submission" date="2020-09" db="EMBL/GenBank/DDBJ databases">
        <title>Pseudoxanthomonas sp. CAU 1598 isolated from sand of Yaerae Beach.</title>
        <authorList>
            <person name="Kim W."/>
        </authorList>
    </citation>
    <scope>NUCLEOTIDE SEQUENCE [LARGE SCALE GENOMIC DNA]</scope>
    <source>
        <strain evidence="5 6">CAU 1598</strain>
    </source>
</reference>
<keyword evidence="6" id="KW-1185">Reference proteome</keyword>
<gene>
    <name evidence="5" type="ORF">IFO71_16850</name>
</gene>
<accession>A0AAW3ZS74</accession>
<feature type="domain" description="ABC transporter" evidence="4">
    <location>
        <begin position="1"/>
        <end position="231"/>
    </location>
</feature>
<dbReference type="Proteomes" id="UP000613768">
    <property type="component" value="Unassembled WGS sequence"/>
</dbReference>
<organism evidence="5 6">
    <name type="scientific">Pseudomarimonas arenosa</name>
    <dbReference type="NCBI Taxonomy" id="2774145"/>
    <lineage>
        <taxon>Bacteria</taxon>
        <taxon>Pseudomonadati</taxon>
        <taxon>Pseudomonadota</taxon>
        <taxon>Gammaproteobacteria</taxon>
        <taxon>Lysobacterales</taxon>
        <taxon>Lysobacteraceae</taxon>
        <taxon>Pseudomarimonas</taxon>
    </lineage>
</organism>
<sequence length="298" mass="33577">MSSTAVVFHNVEKRYPFFHLDRLSFRLETGQIMGLVGPNGAGKSTCMKLLTGLIEADAGEVEVLGHRLPAGQVEAKWQIGHVSEDMRLFSGATLGWHLDFVAAIYPGWDAIYAQHLLRHFGLRGEQRVKTLSRGEHMKALLLLALARRPALLVLDEPTAGLDPVARQEVIGELMEVVQDDRRSILFSSHNTLEIEQICDQVTFLDRGRLVDSRDKEAFIERWRRLSVSLDETRALPDLPGVVETQRSGRLVQLTCRDFQPELTARLQALGAEVLEIQRMSLEEIFVANVMAKRREMGE</sequence>
<dbReference type="PANTHER" id="PTHR42711">
    <property type="entry name" value="ABC TRANSPORTER ATP-BINDING PROTEIN"/>
    <property type="match status" value="1"/>
</dbReference>
<evidence type="ECO:0000256" key="1">
    <source>
        <dbReference type="ARBA" id="ARBA00022448"/>
    </source>
</evidence>
<evidence type="ECO:0000259" key="4">
    <source>
        <dbReference type="PROSITE" id="PS50893"/>
    </source>
</evidence>
<comment type="caution">
    <text evidence="5">The sequence shown here is derived from an EMBL/GenBank/DDBJ whole genome shotgun (WGS) entry which is preliminary data.</text>
</comment>